<dbReference type="Proteomes" id="UP000663832">
    <property type="component" value="Unassembled WGS sequence"/>
</dbReference>
<dbReference type="EMBL" id="CAJNOI010000001">
    <property type="protein sequence ID" value="CAF0722008.1"/>
    <property type="molecule type" value="Genomic_DNA"/>
</dbReference>
<organism evidence="6 10">
    <name type="scientific">Adineta steineri</name>
    <dbReference type="NCBI Taxonomy" id="433720"/>
    <lineage>
        <taxon>Eukaryota</taxon>
        <taxon>Metazoa</taxon>
        <taxon>Spiralia</taxon>
        <taxon>Gnathifera</taxon>
        <taxon>Rotifera</taxon>
        <taxon>Eurotatoria</taxon>
        <taxon>Bdelloidea</taxon>
        <taxon>Adinetida</taxon>
        <taxon>Adinetidae</taxon>
        <taxon>Adineta</taxon>
    </lineage>
</organism>
<keyword evidence="3 5" id="KW-1133">Transmembrane helix</keyword>
<feature type="transmembrane region" description="Helical" evidence="5">
    <location>
        <begin position="174"/>
        <end position="198"/>
    </location>
</feature>
<reference evidence="6" key="1">
    <citation type="submission" date="2021-02" db="EMBL/GenBank/DDBJ databases">
        <authorList>
            <person name="Nowell W R."/>
        </authorList>
    </citation>
    <scope>NUCLEOTIDE SEQUENCE</scope>
</reference>
<keyword evidence="9" id="KW-1185">Reference proteome</keyword>
<evidence type="ECO:0000256" key="5">
    <source>
        <dbReference type="SAM" id="Phobius"/>
    </source>
</evidence>
<accession>A0A813MK80</accession>
<dbReference type="GO" id="GO:0005765">
    <property type="term" value="C:lysosomal membrane"/>
    <property type="evidence" value="ECO:0007669"/>
    <property type="project" value="TreeGrafter"/>
</dbReference>
<gene>
    <name evidence="6" type="ORF">BJG266_LOCUS384</name>
    <name evidence="7" type="ORF">QVE165_LOCUS1620</name>
    <name evidence="8" type="ORF">QVE165_LOCUS5903</name>
</gene>
<comment type="caution">
    <text evidence="6">The sequence shown here is derived from an EMBL/GenBank/DDBJ whole genome shotgun (WGS) entry which is preliminary data.</text>
</comment>
<sequence>MVITTIDVETDVRRQYNRRVLFCIRIRAAALLIGLWDLVIHSIVLCALIFMFRQPSPLMMTEDSLVGKNLYSPSSQISLAESHPEQTPDTIMQHKNYLSSNILLNRMLEKRNMTRMPVGLNTRNFYSNLDLMTVKWAASLSPQDKCVVFFVVFSATILILAHICGILTNKPSYIVPYFLIKVFNVIISILSMLGFYAYMPDVTVWLRMQPNFPFKQNLLELDTQTLQLVIYTFLLFVILAKLYIAAIIWYCYGYITALTMARSIGTFTATDGVQPIIGEMYSPPKYEEAIKSTNYQQEAYSPPPYTPLLRSTM</sequence>
<keyword evidence="2 5" id="KW-0812">Transmembrane</keyword>
<dbReference type="AlphaFoldDB" id="A0A813MK80"/>
<comment type="subcellular location">
    <subcellularLocation>
        <location evidence="1">Endomembrane system</location>
        <topology evidence="1">Multi-pass membrane protein</topology>
    </subcellularLocation>
</comment>
<name>A0A813MK80_9BILA</name>
<proteinExistence type="predicted"/>
<feature type="transmembrane region" description="Helical" evidence="5">
    <location>
        <begin position="28"/>
        <end position="52"/>
    </location>
</feature>
<evidence type="ECO:0000256" key="3">
    <source>
        <dbReference type="ARBA" id="ARBA00022989"/>
    </source>
</evidence>
<evidence type="ECO:0000313" key="8">
    <source>
        <dbReference type="EMBL" id="CAF0833274.1"/>
    </source>
</evidence>
<dbReference type="Proteomes" id="UP000663877">
    <property type="component" value="Unassembled WGS sequence"/>
</dbReference>
<evidence type="ECO:0000256" key="2">
    <source>
        <dbReference type="ARBA" id="ARBA00022692"/>
    </source>
</evidence>
<evidence type="ECO:0000256" key="1">
    <source>
        <dbReference type="ARBA" id="ARBA00004127"/>
    </source>
</evidence>
<feature type="transmembrane region" description="Helical" evidence="5">
    <location>
        <begin position="147"/>
        <end position="167"/>
    </location>
</feature>
<evidence type="ECO:0000313" key="10">
    <source>
        <dbReference type="Proteomes" id="UP000663877"/>
    </source>
</evidence>
<dbReference type="OrthoDB" id="10002163at2759"/>
<evidence type="ECO:0000313" key="6">
    <source>
        <dbReference type="EMBL" id="CAF0722008.1"/>
    </source>
</evidence>
<protein>
    <recommendedName>
        <fullName evidence="11">Lysosomal-associated transmembrane protein 4A</fullName>
    </recommendedName>
</protein>
<dbReference type="PANTHER" id="PTHR12479:SF10">
    <property type="entry name" value="LYSOSOMAL-ASSOCIATED TRANSMEMBRANE PROTEIN"/>
    <property type="match status" value="1"/>
</dbReference>
<dbReference type="EMBL" id="CAJNOM010000024">
    <property type="protein sequence ID" value="CAF0833274.1"/>
    <property type="molecule type" value="Genomic_DNA"/>
</dbReference>
<evidence type="ECO:0000313" key="9">
    <source>
        <dbReference type="Proteomes" id="UP000663832"/>
    </source>
</evidence>
<dbReference type="GO" id="GO:0012505">
    <property type="term" value="C:endomembrane system"/>
    <property type="evidence" value="ECO:0007669"/>
    <property type="project" value="UniProtKB-SubCell"/>
</dbReference>
<dbReference type="EMBL" id="CAJNOM010000005">
    <property type="protein sequence ID" value="CAF0753272.1"/>
    <property type="molecule type" value="Genomic_DNA"/>
</dbReference>
<evidence type="ECO:0000256" key="4">
    <source>
        <dbReference type="ARBA" id="ARBA00023136"/>
    </source>
</evidence>
<dbReference type="PANTHER" id="PTHR12479">
    <property type="entry name" value="LYSOSOMAL-ASSOCIATED TRANSMEMBRANE PROTEIN"/>
    <property type="match status" value="1"/>
</dbReference>
<feature type="transmembrane region" description="Helical" evidence="5">
    <location>
        <begin position="228"/>
        <end position="252"/>
    </location>
</feature>
<evidence type="ECO:0000313" key="7">
    <source>
        <dbReference type="EMBL" id="CAF0753272.1"/>
    </source>
</evidence>
<evidence type="ECO:0008006" key="11">
    <source>
        <dbReference type="Google" id="ProtNLM"/>
    </source>
</evidence>
<dbReference type="InterPro" id="IPR051115">
    <property type="entry name" value="LAPTM_transporter"/>
</dbReference>
<keyword evidence="4 5" id="KW-0472">Membrane</keyword>